<dbReference type="OrthoDB" id="3776883at2759"/>
<evidence type="ECO:0000313" key="2">
    <source>
        <dbReference type="Proteomes" id="UP000240883"/>
    </source>
</evidence>
<sequence>MEQSERAQLTLMVKWYFVAAGVAKDCVLKEKKAYPKRLRYTLEYIAKRMNPMAVQRMASELVLSVGNGNRLEEGFDNDGSVELGTTILCLSCSPASSRTATPGPACETAEITNTQITPGIKCIAQDAGLAELAEKVAQAACEDQLVAEELEQIDSQVEMLQKQRALLVRKRETDLNKLE</sequence>
<keyword evidence="2" id="KW-1185">Reference proteome</keyword>
<reference evidence="1 2" key="1">
    <citation type="journal article" date="2018" name="Front. Microbiol.">
        <title>Genome-Wide Analysis of Corynespora cassiicola Leaf Fall Disease Putative Effectors.</title>
        <authorList>
            <person name="Lopez D."/>
            <person name="Ribeiro S."/>
            <person name="Label P."/>
            <person name="Fumanal B."/>
            <person name="Venisse J.S."/>
            <person name="Kohler A."/>
            <person name="de Oliveira R.R."/>
            <person name="Labutti K."/>
            <person name="Lipzen A."/>
            <person name="Lail K."/>
            <person name="Bauer D."/>
            <person name="Ohm R.A."/>
            <person name="Barry K.W."/>
            <person name="Spatafora J."/>
            <person name="Grigoriev I.V."/>
            <person name="Martin F.M."/>
            <person name="Pujade-Renaud V."/>
        </authorList>
    </citation>
    <scope>NUCLEOTIDE SEQUENCE [LARGE SCALE GENOMIC DNA]</scope>
    <source>
        <strain evidence="1 2">Philippines</strain>
    </source>
</reference>
<dbReference type="EMBL" id="KZ678190">
    <property type="protein sequence ID" value="PSN58832.1"/>
    <property type="molecule type" value="Genomic_DNA"/>
</dbReference>
<gene>
    <name evidence="1" type="ORF">BS50DRAFT_580419</name>
</gene>
<dbReference type="Proteomes" id="UP000240883">
    <property type="component" value="Unassembled WGS sequence"/>
</dbReference>
<organism evidence="1 2">
    <name type="scientific">Corynespora cassiicola Philippines</name>
    <dbReference type="NCBI Taxonomy" id="1448308"/>
    <lineage>
        <taxon>Eukaryota</taxon>
        <taxon>Fungi</taxon>
        <taxon>Dikarya</taxon>
        <taxon>Ascomycota</taxon>
        <taxon>Pezizomycotina</taxon>
        <taxon>Dothideomycetes</taxon>
        <taxon>Pleosporomycetidae</taxon>
        <taxon>Pleosporales</taxon>
        <taxon>Corynesporascaceae</taxon>
        <taxon>Corynespora</taxon>
    </lineage>
</organism>
<evidence type="ECO:0000313" key="1">
    <source>
        <dbReference type="EMBL" id="PSN58832.1"/>
    </source>
</evidence>
<protein>
    <submittedName>
        <fullName evidence="1">Uncharacterized protein</fullName>
    </submittedName>
</protein>
<dbReference type="AlphaFoldDB" id="A0A2T2N086"/>
<name>A0A2T2N086_CORCC</name>
<proteinExistence type="predicted"/>
<accession>A0A2T2N086</accession>